<organism evidence="1 2">
    <name type="scientific">Portunus trituberculatus</name>
    <name type="common">Swimming crab</name>
    <name type="synonym">Neptunus trituberculatus</name>
    <dbReference type="NCBI Taxonomy" id="210409"/>
    <lineage>
        <taxon>Eukaryota</taxon>
        <taxon>Metazoa</taxon>
        <taxon>Ecdysozoa</taxon>
        <taxon>Arthropoda</taxon>
        <taxon>Crustacea</taxon>
        <taxon>Multicrustacea</taxon>
        <taxon>Malacostraca</taxon>
        <taxon>Eumalacostraca</taxon>
        <taxon>Eucarida</taxon>
        <taxon>Decapoda</taxon>
        <taxon>Pleocyemata</taxon>
        <taxon>Brachyura</taxon>
        <taxon>Eubrachyura</taxon>
        <taxon>Portunoidea</taxon>
        <taxon>Portunidae</taxon>
        <taxon>Portuninae</taxon>
        <taxon>Portunus</taxon>
    </lineage>
</organism>
<dbReference type="EMBL" id="VSRR010045940">
    <property type="protein sequence ID" value="MPC77475.1"/>
    <property type="molecule type" value="Genomic_DNA"/>
</dbReference>
<sequence length="89" mass="9610">MFVTLKTENSHMRNIKGALVSPRGRRARVGCPDDPPSCLVVCCRPPPAGLQSSTAVMLDCQMPSWYAEVSNTDAGKVGVVVLRVTFMSD</sequence>
<dbReference type="Proteomes" id="UP000324222">
    <property type="component" value="Unassembled WGS sequence"/>
</dbReference>
<gene>
    <name evidence="1" type="ORF">E2C01_071929</name>
</gene>
<name>A0A5B7I5S1_PORTR</name>
<reference evidence="1 2" key="1">
    <citation type="submission" date="2019-05" db="EMBL/GenBank/DDBJ databases">
        <title>Another draft genome of Portunus trituberculatus and its Hox gene families provides insights of decapod evolution.</title>
        <authorList>
            <person name="Jeong J.-H."/>
            <person name="Song I."/>
            <person name="Kim S."/>
            <person name="Choi T."/>
            <person name="Kim D."/>
            <person name="Ryu S."/>
            <person name="Kim W."/>
        </authorList>
    </citation>
    <scope>NUCLEOTIDE SEQUENCE [LARGE SCALE GENOMIC DNA]</scope>
    <source>
        <tissue evidence="1">Muscle</tissue>
    </source>
</reference>
<dbReference type="AlphaFoldDB" id="A0A5B7I5S1"/>
<accession>A0A5B7I5S1</accession>
<evidence type="ECO:0000313" key="1">
    <source>
        <dbReference type="EMBL" id="MPC77475.1"/>
    </source>
</evidence>
<evidence type="ECO:0000313" key="2">
    <source>
        <dbReference type="Proteomes" id="UP000324222"/>
    </source>
</evidence>
<proteinExistence type="predicted"/>
<protein>
    <submittedName>
        <fullName evidence="1">Uncharacterized protein</fullName>
    </submittedName>
</protein>
<keyword evidence="2" id="KW-1185">Reference proteome</keyword>
<comment type="caution">
    <text evidence="1">The sequence shown here is derived from an EMBL/GenBank/DDBJ whole genome shotgun (WGS) entry which is preliminary data.</text>
</comment>